<comment type="caution">
    <text evidence="1">The sequence shown here is derived from an EMBL/GenBank/DDBJ whole genome shotgun (WGS) entry which is preliminary data.</text>
</comment>
<evidence type="ECO:0000313" key="2">
    <source>
        <dbReference type="Proteomes" id="UP000030106"/>
    </source>
</evidence>
<dbReference type="AlphaFoldDB" id="A0A0A2V573"/>
<sequence>MAAALGSSILNEVAGESFAEILGSLRNAYKPIVASGHDATTNYKVKKTGISALDEIIGRHFQYTKTGGLAITGRYLPLVYKIASTLASPPNNKVVIIIDYEGSFQASGLNCSESALEHIYVLRPAENTRDKLRDVIASTENYVVYNEEAKKSANLELWGTIVLGSTTGGDATAGWKGWLRVDREEVRPFPPDISIEEALQQREERQRAVEASRWQVSSAWGGFCFNDNWPRSKEARR</sequence>
<evidence type="ECO:0000313" key="1">
    <source>
        <dbReference type="EMBL" id="KGQ02971.1"/>
    </source>
</evidence>
<proteinExistence type="predicted"/>
<dbReference type="OrthoDB" id="3596146at2759"/>
<dbReference type="HOGENOM" id="CLU_070655_1_0_1"/>
<dbReference type="eggNOG" id="ENOG502RS6B">
    <property type="taxonomic scope" value="Eukaryota"/>
</dbReference>
<gene>
    <name evidence="1" type="ORF">BBAD15_g11809</name>
</gene>
<dbReference type="EMBL" id="ANFO01001304">
    <property type="protein sequence ID" value="KGQ02971.1"/>
    <property type="molecule type" value="Genomic_DNA"/>
</dbReference>
<protein>
    <submittedName>
        <fullName evidence="1">Uncharacterized protein</fullName>
    </submittedName>
</protein>
<dbReference type="STRING" id="1245745.A0A0A2V573"/>
<organism evidence="1 2">
    <name type="scientific">Beauveria bassiana D1-5</name>
    <dbReference type="NCBI Taxonomy" id="1245745"/>
    <lineage>
        <taxon>Eukaryota</taxon>
        <taxon>Fungi</taxon>
        <taxon>Dikarya</taxon>
        <taxon>Ascomycota</taxon>
        <taxon>Pezizomycotina</taxon>
        <taxon>Sordariomycetes</taxon>
        <taxon>Hypocreomycetidae</taxon>
        <taxon>Hypocreales</taxon>
        <taxon>Cordycipitaceae</taxon>
        <taxon>Beauveria</taxon>
    </lineage>
</organism>
<dbReference type="Proteomes" id="UP000030106">
    <property type="component" value="Unassembled WGS sequence"/>
</dbReference>
<name>A0A0A2V573_BEABA</name>
<reference evidence="1 2" key="1">
    <citation type="submission" date="2012-10" db="EMBL/GenBank/DDBJ databases">
        <title>Genome sequencing and analysis of entomopathogenic fungi Beauveria bassiana D1-5.</title>
        <authorList>
            <person name="Li Q."/>
            <person name="Wang L."/>
            <person name="Zhang Z."/>
            <person name="Wang Q."/>
            <person name="Ren J."/>
            <person name="Wang M."/>
            <person name="Xu W."/>
            <person name="Wang J."/>
            <person name="Lu Y."/>
            <person name="Du Q."/>
            <person name="Sun Z."/>
        </authorList>
    </citation>
    <scope>NUCLEOTIDE SEQUENCE [LARGE SCALE GENOMIC DNA]</scope>
    <source>
        <strain evidence="1 2">D1-5</strain>
    </source>
</reference>
<accession>A0A0A2V573</accession>